<dbReference type="Pfam" id="PF00566">
    <property type="entry name" value="RabGAP-TBC"/>
    <property type="match status" value="2"/>
</dbReference>
<feature type="compositionally biased region" description="Basic and acidic residues" evidence="2">
    <location>
        <begin position="699"/>
        <end position="710"/>
    </location>
</feature>
<feature type="compositionally biased region" description="Basic and acidic residues" evidence="2">
    <location>
        <begin position="570"/>
        <end position="580"/>
    </location>
</feature>
<dbReference type="InterPro" id="IPR035969">
    <property type="entry name" value="Rab-GAP_TBC_sf"/>
</dbReference>
<sequence length="909" mass="98005">MDQIFLLFRDAAVSDRRLILREAREDYEALRNRYLQFVKHPEQLTELSLDPLADDPESPWDSFRRDEAVRVEILQDVRRLPDDPLYHQEQIQTLILDVLFVFCKHNPDAGGYRQGMHELLAPVVYVLHDDAIEHSAASATPLDTTDEAMAEMLDARFIEHDAYVLFSKIMDRARNFYEINKSSSSSASGDDGSAVHTNRLLFPPNELSPFLASSHSAGGVEESAIVKMSKEIHETTLMQVDPELATHLKNIEILPQIFLIRWIRLLFGREFPFQQHLALWDNIFAFDPHLDLVPLICVAMLLRIRWELLDADYSVALQSLLQYPPFQPPHGPTSLVDDALFLRDHLNPPGGANLVLKYTGRSPARVPSPSATPSSSGASRPSTPSAAFAAGLGSLRNRTLRATRFPLQAPRRASGSREDNRAETRAASATATATTADQLPTASPSRKLIQSRESMEALFQGAAKGVLERGEKLGINQAVRDAVGEIRRNMVQSFQEARQAAKATGRGRDGSGAGLPTAAPARDRALSSSSSYVVETLERRNRQLASVLSETIAALGLLAENMSKSTAAQQHEESGERDGSGLEGHTPQPQQQQQQQRQWLEAVELAAIKVQFVKAHLEDASLSLPSDELATDETVEEDTPAGLAGKRTHLHGGLRGSPTPATNANAARKSKPMADSTTSAGDTSPPPTGGTRMGGETADANRMDVDEEHPSATTTDAAAPPPPAAEPSPAGLAQHPGPSDRQGQQGQQSQQPLQSLPPPEPQRPHALPTRSTLAQSSFAWMLEPGDTAQTLRGSNGGRSSSVAAAAAAANNVSSSPSSPSSSARKPSRAHPANRGRHAFLFGEVVSQSPLGSGDNSGGGGDGVGDGRHGPSSRATKLASGRPHAVTSDEIFGLEPLRRALPNDKTSERQ</sequence>
<comment type="caution">
    <text evidence="4">The sequence shown here is derived from an EMBL/GenBank/DDBJ whole genome shotgun (WGS) entry which is preliminary data.</text>
</comment>
<feature type="compositionally biased region" description="Basic and acidic residues" evidence="2">
    <location>
        <begin position="895"/>
        <end position="909"/>
    </location>
</feature>
<dbReference type="Proteomes" id="UP000076874">
    <property type="component" value="Unassembled WGS sequence"/>
</dbReference>
<dbReference type="PROSITE" id="PS50086">
    <property type="entry name" value="TBC_RABGAP"/>
    <property type="match status" value="1"/>
</dbReference>
<reference evidence="4 5" key="1">
    <citation type="journal article" date="2016" name="Genome Biol. Evol.">
        <title>Divergent and convergent evolution of fungal pathogenicity.</title>
        <authorList>
            <person name="Shang Y."/>
            <person name="Xiao G."/>
            <person name="Zheng P."/>
            <person name="Cen K."/>
            <person name="Zhan S."/>
            <person name="Wang C."/>
        </authorList>
    </citation>
    <scope>NUCLEOTIDE SEQUENCE [LARGE SCALE GENOMIC DNA]</scope>
    <source>
        <strain evidence="4 5">RCEF 264</strain>
    </source>
</reference>
<dbReference type="STRING" id="1081102.A0A167RGJ1"/>
<evidence type="ECO:0000256" key="2">
    <source>
        <dbReference type="SAM" id="MobiDB-lite"/>
    </source>
</evidence>
<keyword evidence="1" id="KW-0343">GTPase activation</keyword>
<dbReference type="Gene3D" id="1.10.8.270">
    <property type="entry name" value="putative rabgap domain of human tbc1 domain family member 14 like domains"/>
    <property type="match status" value="1"/>
</dbReference>
<dbReference type="FunFam" id="1.10.472.80:FF:000038">
    <property type="entry name" value="TBC1 domain family member 5"/>
    <property type="match status" value="1"/>
</dbReference>
<feature type="region of interest" description="Disordered" evidence="2">
    <location>
        <begin position="362"/>
        <end position="387"/>
    </location>
</feature>
<accession>A0A167RGJ1</accession>
<evidence type="ECO:0000256" key="1">
    <source>
        <dbReference type="ARBA" id="ARBA00022468"/>
    </source>
</evidence>
<dbReference type="EMBL" id="AZHD01000012">
    <property type="protein sequence ID" value="OAA58571.1"/>
    <property type="molecule type" value="Genomic_DNA"/>
</dbReference>
<organism evidence="4 5">
    <name type="scientific">Niveomyces insectorum RCEF 264</name>
    <dbReference type="NCBI Taxonomy" id="1081102"/>
    <lineage>
        <taxon>Eukaryota</taxon>
        <taxon>Fungi</taxon>
        <taxon>Dikarya</taxon>
        <taxon>Ascomycota</taxon>
        <taxon>Pezizomycotina</taxon>
        <taxon>Sordariomycetes</taxon>
        <taxon>Hypocreomycetidae</taxon>
        <taxon>Hypocreales</taxon>
        <taxon>Cordycipitaceae</taxon>
        <taxon>Niveomyces</taxon>
    </lineage>
</organism>
<dbReference type="OrthoDB" id="27140at2759"/>
<feature type="compositionally biased region" description="Low complexity" evidence="2">
    <location>
        <begin position="736"/>
        <end position="754"/>
    </location>
</feature>
<evidence type="ECO:0000259" key="3">
    <source>
        <dbReference type="PROSITE" id="PS50086"/>
    </source>
</evidence>
<feature type="region of interest" description="Disordered" evidence="2">
    <location>
        <begin position="563"/>
        <end position="597"/>
    </location>
</feature>
<proteinExistence type="predicted"/>
<feature type="domain" description="Rab-GAP TBC" evidence="3">
    <location>
        <begin position="1"/>
        <end position="287"/>
    </location>
</feature>
<dbReference type="InterPro" id="IPR000195">
    <property type="entry name" value="Rab-GAP-TBC_dom"/>
</dbReference>
<feature type="compositionally biased region" description="Basic residues" evidence="2">
    <location>
        <begin position="825"/>
        <end position="837"/>
    </location>
</feature>
<feature type="compositionally biased region" description="Low complexity" evidence="2">
    <location>
        <begin position="797"/>
        <end position="824"/>
    </location>
</feature>
<feature type="region of interest" description="Disordered" evidence="2">
    <location>
        <begin position="497"/>
        <end position="529"/>
    </location>
</feature>
<feature type="compositionally biased region" description="Polar residues" evidence="2">
    <location>
        <begin position="769"/>
        <end position="778"/>
    </location>
</feature>
<dbReference type="GO" id="GO:0005096">
    <property type="term" value="F:GTPase activator activity"/>
    <property type="evidence" value="ECO:0007669"/>
    <property type="project" value="UniProtKB-KW"/>
</dbReference>
<feature type="compositionally biased region" description="Gly residues" evidence="2">
    <location>
        <begin position="854"/>
        <end position="863"/>
    </location>
</feature>
<keyword evidence="5" id="KW-1185">Reference proteome</keyword>
<name>A0A167RGJ1_9HYPO</name>
<protein>
    <submittedName>
        <fullName evidence="4">Rab-GAP/TBC domain protein</fullName>
    </submittedName>
</protein>
<gene>
    <name evidence="4" type="ORF">SPI_06644</name>
</gene>
<dbReference type="Gene3D" id="1.10.472.80">
    <property type="entry name" value="Ypt/Rab-GAP domain of gyp1p, domain 3"/>
    <property type="match status" value="1"/>
</dbReference>
<dbReference type="AlphaFoldDB" id="A0A167RGJ1"/>
<dbReference type="FunFam" id="1.10.8.270:FF:000031">
    <property type="entry name" value="TBC1 domain family member 5"/>
    <property type="match status" value="1"/>
</dbReference>
<feature type="compositionally biased region" description="Low complexity" evidence="2">
    <location>
        <begin position="587"/>
        <end position="597"/>
    </location>
</feature>
<dbReference type="PANTHER" id="PTHR22957">
    <property type="entry name" value="TBC1 DOMAIN FAMILY MEMBER GTPASE-ACTIVATING PROTEIN"/>
    <property type="match status" value="1"/>
</dbReference>
<dbReference type="PANTHER" id="PTHR22957:SF337">
    <property type="entry name" value="TBC1 DOMAIN FAMILY MEMBER 5"/>
    <property type="match status" value="1"/>
</dbReference>
<feature type="compositionally biased region" description="Basic and acidic residues" evidence="2">
    <location>
        <begin position="415"/>
        <end position="424"/>
    </location>
</feature>
<feature type="compositionally biased region" description="Low complexity" evidence="2">
    <location>
        <begin position="425"/>
        <end position="442"/>
    </location>
</feature>
<feature type="region of interest" description="Disordered" evidence="2">
    <location>
        <begin position="628"/>
        <end position="909"/>
    </location>
</feature>
<dbReference type="SMART" id="SM00164">
    <property type="entry name" value="TBC"/>
    <property type="match status" value="1"/>
</dbReference>
<evidence type="ECO:0000313" key="4">
    <source>
        <dbReference type="EMBL" id="OAA58571.1"/>
    </source>
</evidence>
<feature type="compositionally biased region" description="Acidic residues" evidence="2">
    <location>
        <begin position="629"/>
        <end position="639"/>
    </location>
</feature>
<dbReference type="SUPFAM" id="SSF47923">
    <property type="entry name" value="Ypt/Rab-GAP domain of gyp1p"/>
    <property type="match status" value="2"/>
</dbReference>
<evidence type="ECO:0000313" key="5">
    <source>
        <dbReference type="Proteomes" id="UP000076874"/>
    </source>
</evidence>
<feature type="region of interest" description="Disordered" evidence="2">
    <location>
        <begin position="401"/>
        <end position="444"/>
    </location>
</feature>